<dbReference type="OrthoDB" id="3029218at2759"/>
<proteinExistence type="predicted"/>
<keyword evidence="2" id="KW-1185">Reference proteome</keyword>
<dbReference type="Proteomes" id="UP000807353">
    <property type="component" value="Unassembled WGS sequence"/>
</dbReference>
<evidence type="ECO:0008006" key="3">
    <source>
        <dbReference type="Google" id="ProtNLM"/>
    </source>
</evidence>
<organism evidence="1 2">
    <name type="scientific">Collybia nuda</name>
    <dbReference type="NCBI Taxonomy" id="64659"/>
    <lineage>
        <taxon>Eukaryota</taxon>
        <taxon>Fungi</taxon>
        <taxon>Dikarya</taxon>
        <taxon>Basidiomycota</taxon>
        <taxon>Agaricomycotina</taxon>
        <taxon>Agaricomycetes</taxon>
        <taxon>Agaricomycetidae</taxon>
        <taxon>Agaricales</taxon>
        <taxon>Tricholomatineae</taxon>
        <taxon>Clitocybaceae</taxon>
        <taxon>Collybia</taxon>
    </lineage>
</organism>
<dbReference type="SUPFAM" id="SSF56112">
    <property type="entry name" value="Protein kinase-like (PK-like)"/>
    <property type="match status" value="1"/>
</dbReference>
<dbReference type="AlphaFoldDB" id="A0A9P5XV22"/>
<evidence type="ECO:0000313" key="1">
    <source>
        <dbReference type="EMBL" id="KAF9457534.1"/>
    </source>
</evidence>
<accession>A0A9P5XV22</accession>
<dbReference type="Gene3D" id="3.30.200.20">
    <property type="entry name" value="Phosphorylase Kinase, domain 1"/>
    <property type="match status" value="1"/>
</dbReference>
<dbReference type="InterPro" id="IPR011009">
    <property type="entry name" value="Kinase-like_dom_sf"/>
</dbReference>
<evidence type="ECO:0000313" key="2">
    <source>
        <dbReference type="Proteomes" id="UP000807353"/>
    </source>
</evidence>
<protein>
    <recommendedName>
        <fullName evidence="3">Protein kinase domain-containing protein</fullName>
    </recommendedName>
</protein>
<reference evidence="1" key="1">
    <citation type="submission" date="2020-11" db="EMBL/GenBank/DDBJ databases">
        <authorList>
            <consortium name="DOE Joint Genome Institute"/>
            <person name="Ahrendt S."/>
            <person name="Riley R."/>
            <person name="Andreopoulos W."/>
            <person name="Labutti K."/>
            <person name="Pangilinan J."/>
            <person name="Ruiz-Duenas F.J."/>
            <person name="Barrasa J.M."/>
            <person name="Sanchez-Garcia M."/>
            <person name="Camarero S."/>
            <person name="Miyauchi S."/>
            <person name="Serrano A."/>
            <person name="Linde D."/>
            <person name="Babiker R."/>
            <person name="Drula E."/>
            <person name="Ayuso-Fernandez I."/>
            <person name="Pacheco R."/>
            <person name="Padilla G."/>
            <person name="Ferreira P."/>
            <person name="Barriuso J."/>
            <person name="Kellner H."/>
            <person name="Castanera R."/>
            <person name="Alfaro M."/>
            <person name="Ramirez L."/>
            <person name="Pisabarro A.G."/>
            <person name="Kuo A."/>
            <person name="Tritt A."/>
            <person name="Lipzen A."/>
            <person name="He G."/>
            <person name="Yan M."/>
            <person name="Ng V."/>
            <person name="Cullen D."/>
            <person name="Martin F."/>
            <person name="Rosso M.-N."/>
            <person name="Henrissat B."/>
            <person name="Hibbett D."/>
            <person name="Martinez A.T."/>
            <person name="Grigoriev I.V."/>
        </authorList>
    </citation>
    <scope>NUCLEOTIDE SEQUENCE</scope>
    <source>
        <strain evidence="1">CBS 247.69</strain>
    </source>
</reference>
<name>A0A9P5XV22_9AGAR</name>
<sequence length="273" mass="31906">MMFPFVSLRVWPARDQEGRDVVIRLIFGREPSDELRILQRLNTEKARSNPRNHSICILEYITFDGPIFVVMPRWDQSFNPDFYTVAELIHFTGTFLEGFGFLHEHRIAHVDFLERNTGINVLVYTNAEYVKGLRNTSVTRYAIYDFGGSLIYPEDTILEDVHSNEFFNFRLRGYETPPGPWNPFQVDILFLGCVLECWVRHIEDIVPEIGPFFDSMVTEDTHKRFTARQALQEFQKIRSQLSPSQLGSLVTNRFWQDGVVKGKIEYLKKLGRC</sequence>
<comment type="caution">
    <text evidence="1">The sequence shown here is derived from an EMBL/GenBank/DDBJ whole genome shotgun (WGS) entry which is preliminary data.</text>
</comment>
<gene>
    <name evidence="1" type="ORF">BDZ94DRAFT_201523</name>
</gene>
<dbReference type="Gene3D" id="1.10.510.10">
    <property type="entry name" value="Transferase(Phosphotransferase) domain 1"/>
    <property type="match status" value="1"/>
</dbReference>
<dbReference type="EMBL" id="MU150367">
    <property type="protein sequence ID" value="KAF9457534.1"/>
    <property type="molecule type" value="Genomic_DNA"/>
</dbReference>